<feature type="compositionally biased region" description="Polar residues" evidence="1">
    <location>
        <begin position="96"/>
        <end position="110"/>
    </location>
</feature>
<feature type="region of interest" description="Disordered" evidence="1">
    <location>
        <begin position="250"/>
        <end position="275"/>
    </location>
</feature>
<evidence type="ECO:0000313" key="2">
    <source>
        <dbReference type="EMBL" id="KAF9060297.1"/>
    </source>
</evidence>
<comment type="caution">
    <text evidence="2">The sequence shown here is derived from an EMBL/GenBank/DDBJ whole genome shotgun (WGS) entry which is preliminary data.</text>
</comment>
<proteinExistence type="predicted"/>
<feature type="compositionally biased region" description="Basic and acidic residues" evidence="1">
    <location>
        <begin position="118"/>
        <end position="127"/>
    </location>
</feature>
<feature type="compositionally biased region" description="Basic and acidic residues" evidence="1">
    <location>
        <begin position="145"/>
        <end position="157"/>
    </location>
</feature>
<name>A0A9P5PCP1_9AGAR</name>
<dbReference type="EMBL" id="JADNRY010000250">
    <property type="protein sequence ID" value="KAF9060297.1"/>
    <property type="molecule type" value="Genomic_DNA"/>
</dbReference>
<feature type="region of interest" description="Disordered" evidence="1">
    <location>
        <begin position="1"/>
        <end position="157"/>
    </location>
</feature>
<feature type="compositionally biased region" description="Basic and acidic residues" evidence="1">
    <location>
        <begin position="53"/>
        <end position="62"/>
    </location>
</feature>
<organism evidence="2 3">
    <name type="scientific">Rhodocollybia butyracea</name>
    <dbReference type="NCBI Taxonomy" id="206335"/>
    <lineage>
        <taxon>Eukaryota</taxon>
        <taxon>Fungi</taxon>
        <taxon>Dikarya</taxon>
        <taxon>Basidiomycota</taxon>
        <taxon>Agaricomycotina</taxon>
        <taxon>Agaricomycetes</taxon>
        <taxon>Agaricomycetidae</taxon>
        <taxon>Agaricales</taxon>
        <taxon>Marasmiineae</taxon>
        <taxon>Omphalotaceae</taxon>
        <taxon>Rhodocollybia</taxon>
    </lineage>
</organism>
<feature type="compositionally biased region" description="Polar residues" evidence="1">
    <location>
        <begin position="1"/>
        <end position="51"/>
    </location>
</feature>
<keyword evidence="3" id="KW-1185">Reference proteome</keyword>
<feature type="region of interest" description="Disordered" evidence="1">
    <location>
        <begin position="381"/>
        <end position="403"/>
    </location>
</feature>
<accession>A0A9P5PCP1</accession>
<sequence length="403" mass="42931">MPAPNANGTNDKSSLPPLTTLATSQSTDTIDSANPAQPTTVDNPSRESPSPEQMDKEPEGKKRSSSASKNAKTVATPDTTPRLPPLAKGKPPVTIPGTSDRTLARQSSKLFKSLYPGEKGKRKEKENPVVTPPEASTSSPSRSIAPDEREAFNETTDTRITDVSNIVGHITDSVDSQIMRVLQDTVPSTAGGSHGPISLADNEDFRDNTLTSLQVDVTDTRDVLSNLPNAHSPPGAANLAPLPLAPTWPVQAQTQDQSETRIPSTKRPNLSSDTTSILFEGLNPSETPGDTARMIFASIASDVHLGMLNAAYRAGINPAHVVLRFKSYSNATYFVYIMDNRCPTVLSGMRASPVARPPQDSITVFDAMANNRKERSTNIASLHAPGFGGGPPANNNSSPFGNW</sequence>
<protein>
    <submittedName>
        <fullName evidence="2">Uncharacterized protein</fullName>
    </submittedName>
</protein>
<evidence type="ECO:0000313" key="3">
    <source>
        <dbReference type="Proteomes" id="UP000772434"/>
    </source>
</evidence>
<dbReference type="AlphaFoldDB" id="A0A9P5PCP1"/>
<reference evidence="2" key="1">
    <citation type="submission" date="2020-11" db="EMBL/GenBank/DDBJ databases">
        <authorList>
            <consortium name="DOE Joint Genome Institute"/>
            <person name="Ahrendt S."/>
            <person name="Riley R."/>
            <person name="Andreopoulos W."/>
            <person name="Labutti K."/>
            <person name="Pangilinan J."/>
            <person name="Ruiz-Duenas F.J."/>
            <person name="Barrasa J.M."/>
            <person name="Sanchez-Garcia M."/>
            <person name="Camarero S."/>
            <person name="Miyauchi S."/>
            <person name="Serrano A."/>
            <person name="Linde D."/>
            <person name="Babiker R."/>
            <person name="Drula E."/>
            <person name="Ayuso-Fernandez I."/>
            <person name="Pacheco R."/>
            <person name="Padilla G."/>
            <person name="Ferreira P."/>
            <person name="Barriuso J."/>
            <person name="Kellner H."/>
            <person name="Castanera R."/>
            <person name="Alfaro M."/>
            <person name="Ramirez L."/>
            <person name="Pisabarro A.G."/>
            <person name="Kuo A."/>
            <person name="Tritt A."/>
            <person name="Lipzen A."/>
            <person name="He G."/>
            <person name="Yan M."/>
            <person name="Ng V."/>
            <person name="Cullen D."/>
            <person name="Martin F."/>
            <person name="Rosso M.-N."/>
            <person name="Henrissat B."/>
            <person name="Hibbett D."/>
            <person name="Martinez A.T."/>
            <person name="Grigoriev I.V."/>
        </authorList>
    </citation>
    <scope>NUCLEOTIDE SEQUENCE</scope>
    <source>
        <strain evidence="2">AH 40177</strain>
    </source>
</reference>
<gene>
    <name evidence="2" type="ORF">BDP27DRAFT_1370667</name>
</gene>
<feature type="compositionally biased region" description="Low complexity" evidence="1">
    <location>
        <begin position="392"/>
        <end position="403"/>
    </location>
</feature>
<evidence type="ECO:0000256" key="1">
    <source>
        <dbReference type="SAM" id="MobiDB-lite"/>
    </source>
</evidence>
<dbReference type="Proteomes" id="UP000772434">
    <property type="component" value="Unassembled WGS sequence"/>
</dbReference>